<dbReference type="AlphaFoldDB" id="A0A5B7CXB8"/>
<protein>
    <submittedName>
        <fullName evidence="1">Uncharacterized protein</fullName>
    </submittedName>
</protein>
<evidence type="ECO:0000313" key="1">
    <source>
        <dbReference type="EMBL" id="MPC14069.1"/>
    </source>
</evidence>
<organism evidence="1 2">
    <name type="scientific">Portunus trituberculatus</name>
    <name type="common">Swimming crab</name>
    <name type="synonym">Neptunus trituberculatus</name>
    <dbReference type="NCBI Taxonomy" id="210409"/>
    <lineage>
        <taxon>Eukaryota</taxon>
        <taxon>Metazoa</taxon>
        <taxon>Ecdysozoa</taxon>
        <taxon>Arthropoda</taxon>
        <taxon>Crustacea</taxon>
        <taxon>Multicrustacea</taxon>
        <taxon>Malacostraca</taxon>
        <taxon>Eumalacostraca</taxon>
        <taxon>Eucarida</taxon>
        <taxon>Decapoda</taxon>
        <taxon>Pleocyemata</taxon>
        <taxon>Brachyura</taxon>
        <taxon>Eubrachyura</taxon>
        <taxon>Portunoidea</taxon>
        <taxon>Portunidae</taxon>
        <taxon>Portuninae</taxon>
        <taxon>Portunus</taxon>
    </lineage>
</organism>
<reference evidence="1 2" key="1">
    <citation type="submission" date="2019-05" db="EMBL/GenBank/DDBJ databases">
        <title>Another draft genome of Portunus trituberculatus and its Hox gene families provides insights of decapod evolution.</title>
        <authorList>
            <person name="Jeong J.-H."/>
            <person name="Song I."/>
            <person name="Kim S."/>
            <person name="Choi T."/>
            <person name="Kim D."/>
            <person name="Ryu S."/>
            <person name="Kim W."/>
        </authorList>
    </citation>
    <scope>NUCLEOTIDE SEQUENCE [LARGE SCALE GENOMIC DNA]</scope>
    <source>
        <tissue evidence="1">Muscle</tissue>
    </source>
</reference>
<proteinExistence type="predicted"/>
<dbReference type="Proteomes" id="UP000324222">
    <property type="component" value="Unassembled WGS sequence"/>
</dbReference>
<sequence length="74" mass="7903">MLLGEEIQSQNTKSQIAYPFVKSPSLISPLIAPIAWSLTLDGEVLPLNTVVGEGKATVILRRLEGQHAGGGEDF</sequence>
<dbReference type="EMBL" id="VSRR010000325">
    <property type="protein sequence ID" value="MPC14069.1"/>
    <property type="molecule type" value="Genomic_DNA"/>
</dbReference>
<keyword evidence="2" id="KW-1185">Reference proteome</keyword>
<accession>A0A5B7CXB8</accession>
<evidence type="ECO:0000313" key="2">
    <source>
        <dbReference type="Proteomes" id="UP000324222"/>
    </source>
</evidence>
<gene>
    <name evidence="1" type="ORF">E2C01_006822</name>
</gene>
<comment type="caution">
    <text evidence="1">The sequence shown here is derived from an EMBL/GenBank/DDBJ whole genome shotgun (WGS) entry which is preliminary data.</text>
</comment>
<name>A0A5B7CXB8_PORTR</name>